<dbReference type="AlphaFoldDB" id="A0A8B5YFI9"/>
<comment type="caution">
    <text evidence="2">The sequence shown here is derived from an EMBL/GenBank/DDBJ whole genome shotgun (WGS) entry which is preliminary data.</text>
</comment>
<proteinExistence type="predicted"/>
<gene>
    <name evidence="2" type="ORF">CHCC16736_4631</name>
</gene>
<dbReference type="PROSITE" id="PS51257">
    <property type="entry name" value="PROKAR_LIPOPROTEIN"/>
    <property type="match status" value="1"/>
</dbReference>
<evidence type="ECO:0000313" key="3">
    <source>
        <dbReference type="Proteomes" id="UP000435910"/>
    </source>
</evidence>
<protein>
    <submittedName>
        <fullName evidence="2">Disulfide bond formation protein</fullName>
    </submittedName>
</protein>
<evidence type="ECO:0000313" key="2">
    <source>
        <dbReference type="EMBL" id="TWL31009.1"/>
    </source>
</evidence>
<keyword evidence="1" id="KW-0732">Signal</keyword>
<accession>A0A8B5YFI9</accession>
<dbReference type="Pfam" id="PF20207">
    <property type="entry name" value="DUF6568"/>
    <property type="match status" value="1"/>
</dbReference>
<dbReference type="InterPro" id="IPR046698">
    <property type="entry name" value="PedC-like"/>
</dbReference>
<dbReference type="PROSITE" id="PS00194">
    <property type="entry name" value="THIOREDOXIN_1"/>
    <property type="match status" value="1"/>
</dbReference>
<dbReference type="Proteomes" id="UP000435910">
    <property type="component" value="Unassembled WGS sequence"/>
</dbReference>
<dbReference type="CDD" id="cd02947">
    <property type="entry name" value="TRX_family"/>
    <property type="match status" value="1"/>
</dbReference>
<dbReference type="RefSeq" id="WP_011161210.1">
    <property type="nucleotide sequence ID" value="NZ_CP045815.1"/>
</dbReference>
<organism evidence="2 3">
    <name type="scientific">Bacillus licheniformis</name>
    <dbReference type="NCBI Taxonomy" id="1402"/>
    <lineage>
        <taxon>Bacteria</taxon>
        <taxon>Bacillati</taxon>
        <taxon>Bacillota</taxon>
        <taxon>Bacilli</taxon>
        <taxon>Bacillales</taxon>
        <taxon>Bacillaceae</taxon>
        <taxon>Bacillus</taxon>
    </lineage>
</organism>
<dbReference type="EMBL" id="NILC01000011">
    <property type="protein sequence ID" value="TWL31009.1"/>
    <property type="molecule type" value="Genomic_DNA"/>
</dbReference>
<feature type="chain" id="PRO_5032937702" evidence="1">
    <location>
        <begin position="33"/>
        <end position="135"/>
    </location>
</feature>
<dbReference type="Gene3D" id="3.40.30.10">
    <property type="entry name" value="Glutaredoxin"/>
    <property type="match status" value="1"/>
</dbReference>
<sequence>MNKKWIIIFVIIFAACLAFVIFFQSNSNSAQAHENIDLNEYQEKINKKQNFIIYIYSPTCATCEEFAPTLNATIQDTKTKVYSLNVSEINNNKKVFLEKQSIEVTPSLIKYKNGKEQDRRIGNIPEKELKEFLKK</sequence>
<dbReference type="SUPFAM" id="SSF52833">
    <property type="entry name" value="Thioredoxin-like"/>
    <property type="match status" value="1"/>
</dbReference>
<feature type="signal peptide" evidence="1">
    <location>
        <begin position="1"/>
        <end position="32"/>
    </location>
</feature>
<reference evidence="2 3" key="1">
    <citation type="submission" date="2019-06" db="EMBL/GenBank/DDBJ databases">
        <title>Genome sequence analysis of &gt;100 Bacillus licheniformis strains suggests intrinsic resistance to this species.</title>
        <authorList>
            <person name="Wels M."/>
            <person name="Siezen R.J."/>
            <person name="Johansen E."/>
            <person name="Stuer-Lauridsen B."/>
            <person name="Bjerre K."/>
            <person name="Nielsen B.K.K."/>
        </authorList>
    </citation>
    <scope>NUCLEOTIDE SEQUENCE [LARGE SCALE GENOMIC DNA]</scope>
    <source>
        <strain evidence="2 3">BAC-16736</strain>
    </source>
</reference>
<dbReference type="InterPro" id="IPR017937">
    <property type="entry name" value="Thioredoxin_CS"/>
</dbReference>
<dbReference type="InterPro" id="IPR036249">
    <property type="entry name" value="Thioredoxin-like_sf"/>
</dbReference>
<evidence type="ECO:0000256" key="1">
    <source>
        <dbReference type="SAM" id="SignalP"/>
    </source>
</evidence>
<name>A0A8B5YFI9_BACLI</name>